<dbReference type="InterPro" id="IPR020846">
    <property type="entry name" value="MFS_dom"/>
</dbReference>
<evidence type="ECO:0000313" key="10">
    <source>
        <dbReference type="Proteomes" id="UP000664277"/>
    </source>
</evidence>
<feature type="transmembrane region" description="Helical" evidence="7">
    <location>
        <begin position="21"/>
        <end position="49"/>
    </location>
</feature>
<gene>
    <name evidence="9" type="ORF">J0M35_17960</name>
</gene>
<keyword evidence="4 7" id="KW-1133">Transmembrane helix</keyword>
<evidence type="ECO:0000256" key="6">
    <source>
        <dbReference type="ARBA" id="ARBA00023136"/>
    </source>
</evidence>
<dbReference type="SUPFAM" id="SSF103473">
    <property type="entry name" value="MFS general substrate transporter"/>
    <property type="match status" value="2"/>
</dbReference>
<dbReference type="AlphaFoldDB" id="A0A8J7TMK0"/>
<dbReference type="GO" id="GO:0015112">
    <property type="term" value="F:nitrate transmembrane transporter activity"/>
    <property type="evidence" value="ECO:0007669"/>
    <property type="project" value="InterPro"/>
</dbReference>
<dbReference type="Pfam" id="PF07690">
    <property type="entry name" value="MFS_1"/>
    <property type="match status" value="2"/>
</dbReference>
<dbReference type="Gene3D" id="2.40.50.100">
    <property type="match status" value="1"/>
</dbReference>
<dbReference type="InterPro" id="IPR036259">
    <property type="entry name" value="MFS_trans_sf"/>
</dbReference>
<feature type="transmembrane region" description="Helical" evidence="7">
    <location>
        <begin position="112"/>
        <end position="135"/>
    </location>
</feature>
<evidence type="ECO:0000256" key="5">
    <source>
        <dbReference type="ARBA" id="ARBA00023063"/>
    </source>
</evidence>
<feature type="transmembrane region" description="Helical" evidence="7">
    <location>
        <begin position="86"/>
        <end position="106"/>
    </location>
</feature>
<sequence length="515" mass="56826">MNVEILTNFNGDFMPEKYKSISVLTVSTASFVVCFACWVLYGVLVAFLVDNGVYSFDAGQVGWLLGVPILTGSLLRLPAGVLTDRYGGRVVFVTIMLISAGFMYLVSYCTDFWQFFLAGLGFGISGASFAVGIAYTSLWFPREKQGTALGIFGAGNAGASLTSMGAPHLLNFCTDNLHFLEGWRQVPRIYAAILVVVSLLFWFCSFPRKVEKKGISILQQLAPLREVRVWRFGLYYFFVFGGFVALSQWLISYYLNVYAMSLAMAGLMASIFSLPSGVIRAIGGWLSDKFGARSVMYSVLVSCLIASLALCVPRMDVETPGQGVMCTKKGIVESVTASEIVVAGKCYKLRAKQQDDLLTIFEDRKELLVWPTTVFWQEPLVKVGDSVLKKQILAQGVTHIFFQANVWIFTFFVLVLGVMTGIGKAAVYRHIPDYFPHDVGVVGGIVGVIGGLGGFVGPIVFGYLLQATGIWTTCWMLFAMLSAVCLWWMHVTITRMLRQEAPHLTENIEPFPRPT</sequence>
<feature type="transmembrane region" description="Helical" evidence="7">
    <location>
        <begin position="257"/>
        <end position="283"/>
    </location>
</feature>
<evidence type="ECO:0000313" key="9">
    <source>
        <dbReference type="EMBL" id="MBN8662260.1"/>
    </source>
</evidence>
<reference evidence="9" key="1">
    <citation type="submission" date="2021-02" db="EMBL/GenBank/DDBJ databases">
        <title>Genome-Resolved Metagenomics of a Microbial Community Performing Photosynthetic Biological Nutrient Removal.</title>
        <authorList>
            <person name="Mcdaniel E.A."/>
        </authorList>
    </citation>
    <scope>NUCLEOTIDE SEQUENCE</scope>
    <source>
        <strain evidence="9">UWPOB_OBS1</strain>
    </source>
</reference>
<evidence type="ECO:0000256" key="3">
    <source>
        <dbReference type="ARBA" id="ARBA00022692"/>
    </source>
</evidence>
<comment type="subcellular location">
    <subcellularLocation>
        <location evidence="1">Cell membrane</location>
        <topology evidence="1">Multi-pass membrane protein</topology>
    </subcellularLocation>
</comment>
<comment type="caution">
    <text evidence="9">The sequence shown here is derived from an EMBL/GenBank/DDBJ whole genome shotgun (WGS) entry which is preliminary data.</text>
</comment>
<comment type="similarity">
    <text evidence="2">Belongs to the major facilitator superfamily. Nitrate/nitrite porter (TC 2.A.1.8) family.</text>
</comment>
<dbReference type="PANTHER" id="PTHR23515">
    <property type="entry name" value="HIGH-AFFINITY NITRATE TRANSPORTER 2.3"/>
    <property type="match status" value="1"/>
</dbReference>
<feature type="transmembrane region" description="Helical" evidence="7">
    <location>
        <begin position="406"/>
        <end position="427"/>
    </location>
</feature>
<organism evidence="9 10">
    <name type="scientific">Candidatus Obscuribacter phosphatis</name>
    <dbReference type="NCBI Taxonomy" id="1906157"/>
    <lineage>
        <taxon>Bacteria</taxon>
        <taxon>Bacillati</taxon>
        <taxon>Candidatus Melainabacteria</taxon>
        <taxon>Candidatus Obscuribacterales</taxon>
        <taxon>Candidatus Obscuribacteraceae</taxon>
        <taxon>Candidatus Obscuribacter</taxon>
    </lineage>
</organism>
<keyword evidence="5" id="KW-0534">Nitrate assimilation</keyword>
<dbReference type="PROSITE" id="PS50850">
    <property type="entry name" value="MFS"/>
    <property type="match status" value="1"/>
</dbReference>
<feature type="transmembrane region" description="Helical" evidence="7">
    <location>
        <begin position="439"/>
        <end position="464"/>
    </location>
</feature>
<keyword evidence="6 7" id="KW-0472">Membrane</keyword>
<evidence type="ECO:0000256" key="1">
    <source>
        <dbReference type="ARBA" id="ARBA00004651"/>
    </source>
</evidence>
<dbReference type="GO" id="GO:0042128">
    <property type="term" value="P:nitrate assimilation"/>
    <property type="evidence" value="ECO:0007669"/>
    <property type="project" value="UniProtKB-KW"/>
</dbReference>
<accession>A0A8J7TMK0</accession>
<protein>
    <submittedName>
        <fullName evidence="9">MFS transporter</fullName>
    </submittedName>
</protein>
<feature type="transmembrane region" description="Helical" evidence="7">
    <location>
        <begin position="147"/>
        <end position="169"/>
    </location>
</feature>
<feature type="transmembrane region" description="Helical" evidence="7">
    <location>
        <begin position="295"/>
        <end position="315"/>
    </location>
</feature>
<dbReference type="GO" id="GO:0005886">
    <property type="term" value="C:plasma membrane"/>
    <property type="evidence" value="ECO:0007669"/>
    <property type="project" value="UniProtKB-SubCell"/>
</dbReference>
<name>A0A8J7TMK0_9BACT</name>
<dbReference type="InterPro" id="IPR011701">
    <property type="entry name" value="MFS"/>
</dbReference>
<feature type="domain" description="Major facilitator superfamily (MFS) profile" evidence="8">
    <location>
        <begin position="22"/>
        <end position="500"/>
    </location>
</feature>
<evidence type="ECO:0000256" key="2">
    <source>
        <dbReference type="ARBA" id="ARBA00008432"/>
    </source>
</evidence>
<evidence type="ECO:0000256" key="4">
    <source>
        <dbReference type="ARBA" id="ARBA00022989"/>
    </source>
</evidence>
<feature type="transmembrane region" description="Helical" evidence="7">
    <location>
        <begin position="189"/>
        <end position="208"/>
    </location>
</feature>
<evidence type="ECO:0000259" key="8">
    <source>
        <dbReference type="PROSITE" id="PS50850"/>
    </source>
</evidence>
<dbReference type="Proteomes" id="UP000664277">
    <property type="component" value="Unassembled WGS sequence"/>
</dbReference>
<feature type="transmembrane region" description="Helical" evidence="7">
    <location>
        <begin position="229"/>
        <end position="251"/>
    </location>
</feature>
<feature type="transmembrane region" description="Helical" evidence="7">
    <location>
        <begin position="61"/>
        <end position="79"/>
    </location>
</feature>
<feature type="transmembrane region" description="Helical" evidence="7">
    <location>
        <begin position="470"/>
        <end position="489"/>
    </location>
</feature>
<keyword evidence="3 7" id="KW-0812">Transmembrane</keyword>
<dbReference type="InterPro" id="IPR044772">
    <property type="entry name" value="NO3_transporter"/>
</dbReference>
<dbReference type="Gene3D" id="1.20.1250.20">
    <property type="entry name" value="MFS general substrate transporter like domains"/>
    <property type="match status" value="3"/>
</dbReference>
<proteinExistence type="inferred from homology"/>
<dbReference type="EMBL" id="JAFLCK010000034">
    <property type="protein sequence ID" value="MBN8662260.1"/>
    <property type="molecule type" value="Genomic_DNA"/>
</dbReference>
<evidence type="ECO:0000256" key="7">
    <source>
        <dbReference type="SAM" id="Phobius"/>
    </source>
</evidence>